<evidence type="ECO:0000313" key="2">
    <source>
        <dbReference type="EMBL" id="KAJ8894527.1"/>
    </source>
</evidence>
<feature type="region of interest" description="Disordered" evidence="1">
    <location>
        <begin position="103"/>
        <end position="129"/>
    </location>
</feature>
<reference evidence="2 3" key="1">
    <citation type="submission" date="2023-02" db="EMBL/GenBank/DDBJ databases">
        <title>LHISI_Scaffold_Assembly.</title>
        <authorList>
            <person name="Stuart O.P."/>
            <person name="Cleave R."/>
            <person name="Magrath M.J.L."/>
            <person name="Mikheyev A.S."/>
        </authorList>
    </citation>
    <scope>NUCLEOTIDE SEQUENCE [LARGE SCALE GENOMIC DNA]</scope>
    <source>
        <strain evidence="2">Daus_M_001</strain>
        <tissue evidence="2">Leg muscle</tissue>
    </source>
</reference>
<gene>
    <name evidence="2" type="ORF">PR048_007184</name>
</gene>
<feature type="region of interest" description="Disordered" evidence="1">
    <location>
        <begin position="144"/>
        <end position="167"/>
    </location>
</feature>
<accession>A0ABQ9ICW4</accession>
<feature type="compositionally biased region" description="Polar residues" evidence="1">
    <location>
        <begin position="106"/>
        <end position="127"/>
    </location>
</feature>
<keyword evidence="3" id="KW-1185">Reference proteome</keyword>
<feature type="compositionally biased region" description="Basic and acidic residues" evidence="1">
    <location>
        <begin position="144"/>
        <end position="157"/>
    </location>
</feature>
<proteinExistence type="predicted"/>
<dbReference type="Proteomes" id="UP001159363">
    <property type="component" value="Chromosome 2"/>
</dbReference>
<protein>
    <submittedName>
        <fullName evidence="2">Uncharacterized protein</fullName>
    </submittedName>
</protein>
<comment type="caution">
    <text evidence="2">The sequence shown here is derived from an EMBL/GenBank/DDBJ whole genome shotgun (WGS) entry which is preliminary data.</text>
</comment>
<evidence type="ECO:0000256" key="1">
    <source>
        <dbReference type="SAM" id="MobiDB-lite"/>
    </source>
</evidence>
<feature type="region of interest" description="Disordered" evidence="1">
    <location>
        <begin position="1"/>
        <end position="57"/>
    </location>
</feature>
<evidence type="ECO:0000313" key="3">
    <source>
        <dbReference type="Proteomes" id="UP001159363"/>
    </source>
</evidence>
<dbReference type="EMBL" id="JARBHB010000002">
    <property type="protein sequence ID" value="KAJ8894527.1"/>
    <property type="molecule type" value="Genomic_DNA"/>
</dbReference>
<sequence length="623" mass="67636">MERRRNARDGYTGDPRENPPASGIVPGSPGGPCRWSAASLGDLASPPPPLHSGTAPYSPRFTLIGSRDLAKKKRNTKINIFCVICDVEVGLEKKIAATEGAKVSTEGASFSHSPSRALSSELGQPTGRTLCDVKKPMRVIMEQRRNEGAGETGDPRENPPTSGIVRHDSHVRKSGVTLPGIELGSPWWEASRLTAQPPWPRGWATRRKCPRGESQEPLSADLHAERALLGCHNYIDDSIGCHRPGSHHRIVQCTSGRGGLVATLLTSHQGEMGSTPGGVAPGYADVEIVPDDAVGRRVFSGISRFPRPFHSGAAPYSPRSPSPALKTSMFRAVQISSLFNFKTVISVYLSHTWSSLNAFMNNLPENFAVILRHTQSKGVETKLKLCLRYRVFTGKDLSTSGLTLVLTLHVTSAGQTCGSTDYLDHTGNESTTLRAAVSHGVRNVELALKLSISPGAGIQLSNYYPRPTLSKRDCLLRWMSLTFVKLSYVKMSGHLFCRPGGKASVPGSIPLVVCHLSFHQADQPRVAHSRCVYSDERGVSEEIWTAHNIRVLRADEYEVSMEAGGTGDPRGNPPISGIVWHDSHLRKSGSDPAGYRTRFALVGVEQANRSATVAPCALRKRFR</sequence>
<name>A0ABQ9ICW4_9NEOP</name>
<organism evidence="2 3">
    <name type="scientific">Dryococelus australis</name>
    <dbReference type="NCBI Taxonomy" id="614101"/>
    <lineage>
        <taxon>Eukaryota</taxon>
        <taxon>Metazoa</taxon>
        <taxon>Ecdysozoa</taxon>
        <taxon>Arthropoda</taxon>
        <taxon>Hexapoda</taxon>
        <taxon>Insecta</taxon>
        <taxon>Pterygota</taxon>
        <taxon>Neoptera</taxon>
        <taxon>Polyneoptera</taxon>
        <taxon>Phasmatodea</taxon>
        <taxon>Verophasmatodea</taxon>
        <taxon>Anareolatae</taxon>
        <taxon>Phasmatidae</taxon>
        <taxon>Eurycanthinae</taxon>
        <taxon>Dryococelus</taxon>
    </lineage>
</organism>